<dbReference type="Gene3D" id="2.40.110.10">
    <property type="entry name" value="Butyryl-CoA Dehydrogenase, subunit A, domain 2"/>
    <property type="match status" value="1"/>
</dbReference>
<dbReference type="EMBL" id="JABEQN010000043">
    <property type="protein sequence ID" value="MBB2195778.1"/>
    <property type="molecule type" value="Genomic_DNA"/>
</dbReference>
<dbReference type="InterPro" id="IPR037069">
    <property type="entry name" value="AcylCoA_DH/ox_N_sf"/>
</dbReference>
<dbReference type="GO" id="GO:0003995">
    <property type="term" value="F:acyl-CoA dehydrogenase activity"/>
    <property type="evidence" value="ECO:0007669"/>
    <property type="project" value="TreeGrafter"/>
</dbReference>
<feature type="domain" description="Acyl-CoA dehydrogenase C-terminal" evidence="2">
    <location>
        <begin position="236"/>
        <end position="363"/>
    </location>
</feature>
<evidence type="ECO:0000313" key="4">
    <source>
        <dbReference type="EMBL" id="MBB2195778.1"/>
    </source>
</evidence>
<proteinExistence type="predicted"/>
<gene>
    <name evidence="4" type="ORF">HLH25_19520</name>
    <name evidence="3" type="ORF">HLH26_19560</name>
</gene>
<dbReference type="PANTHER" id="PTHR48083:SF5">
    <property type="entry name" value="NRGC PROTEIN"/>
    <property type="match status" value="1"/>
</dbReference>
<dbReference type="Gene3D" id="1.20.140.10">
    <property type="entry name" value="Butyryl-CoA Dehydrogenase, subunit A, domain 3"/>
    <property type="match status" value="1"/>
</dbReference>
<accession>A0A7W4IPQ3</accession>
<dbReference type="InterPro" id="IPR046373">
    <property type="entry name" value="Acyl-CoA_Oxase/DH_mid-dom_sf"/>
</dbReference>
<dbReference type="GO" id="GO:0005737">
    <property type="term" value="C:cytoplasm"/>
    <property type="evidence" value="ECO:0007669"/>
    <property type="project" value="TreeGrafter"/>
</dbReference>
<dbReference type="EMBL" id="JABEQO010000044">
    <property type="protein sequence ID" value="MBB2166683.1"/>
    <property type="molecule type" value="Genomic_DNA"/>
</dbReference>
<keyword evidence="5" id="KW-1185">Reference proteome</keyword>
<reference evidence="5 6" key="1">
    <citation type="submission" date="2020-04" db="EMBL/GenBank/DDBJ databases">
        <title>Description of novel Gluconacetobacter.</title>
        <authorList>
            <person name="Sombolestani A."/>
        </authorList>
    </citation>
    <scope>NUCLEOTIDE SEQUENCE [LARGE SCALE GENOMIC DNA]</scope>
    <source>
        <strain evidence="4 5">LMG 1728</strain>
        <strain evidence="3 6">LMG 1731</strain>
    </source>
</reference>
<dbReference type="AlphaFoldDB" id="A0A7W4IPQ3"/>
<evidence type="ECO:0000259" key="2">
    <source>
        <dbReference type="Pfam" id="PF08028"/>
    </source>
</evidence>
<dbReference type="SUPFAM" id="SSF56645">
    <property type="entry name" value="Acyl-CoA dehydrogenase NM domain-like"/>
    <property type="match status" value="1"/>
</dbReference>
<dbReference type="RefSeq" id="WP_182975663.1">
    <property type="nucleotide sequence ID" value="NZ_JABEQN010000043.1"/>
</dbReference>
<dbReference type="PIRSF" id="PIRSF016578">
    <property type="entry name" value="HsaA"/>
    <property type="match status" value="1"/>
</dbReference>
<dbReference type="InterPro" id="IPR009100">
    <property type="entry name" value="AcylCoA_DH/oxidase_NM_dom_sf"/>
</dbReference>
<dbReference type="GO" id="GO:0004497">
    <property type="term" value="F:monooxygenase activity"/>
    <property type="evidence" value="ECO:0007669"/>
    <property type="project" value="UniProtKB-KW"/>
</dbReference>
<evidence type="ECO:0000313" key="5">
    <source>
        <dbReference type="Proteomes" id="UP000540490"/>
    </source>
</evidence>
<comment type="caution">
    <text evidence="3">The sequence shown here is derived from an EMBL/GenBank/DDBJ whole genome shotgun (WGS) entry which is preliminary data.</text>
</comment>
<dbReference type="PANTHER" id="PTHR48083">
    <property type="entry name" value="MEDIUM-CHAIN SPECIFIC ACYL-COA DEHYDROGENASE, MITOCHONDRIAL-RELATED"/>
    <property type="match status" value="1"/>
</dbReference>
<keyword evidence="1" id="KW-0560">Oxidoreductase</keyword>
<dbReference type="GO" id="GO:0050660">
    <property type="term" value="F:flavin adenine dinucleotide binding"/>
    <property type="evidence" value="ECO:0007669"/>
    <property type="project" value="InterPro"/>
</dbReference>
<dbReference type="Gene3D" id="1.10.540.10">
    <property type="entry name" value="Acyl-CoA dehydrogenase/oxidase, N-terminal domain"/>
    <property type="match status" value="1"/>
</dbReference>
<evidence type="ECO:0000313" key="6">
    <source>
        <dbReference type="Proteomes" id="UP000561077"/>
    </source>
</evidence>
<dbReference type="InterPro" id="IPR050741">
    <property type="entry name" value="Acyl-CoA_dehydrogenase"/>
</dbReference>
<keyword evidence="3" id="KW-0503">Monooxygenase</keyword>
<organism evidence="3 6">
    <name type="scientific">Gluconacetobacter dulcium</name>
    <dbReference type="NCBI Taxonomy" id="2729096"/>
    <lineage>
        <taxon>Bacteria</taxon>
        <taxon>Pseudomonadati</taxon>
        <taxon>Pseudomonadota</taxon>
        <taxon>Alphaproteobacteria</taxon>
        <taxon>Acetobacterales</taxon>
        <taxon>Acetobacteraceae</taxon>
        <taxon>Gluconacetobacter</taxon>
    </lineage>
</organism>
<dbReference type="InterPro" id="IPR036250">
    <property type="entry name" value="AcylCo_DH-like_C"/>
</dbReference>
<dbReference type="GO" id="GO:0033539">
    <property type="term" value="P:fatty acid beta-oxidation using acyl-CoA dehydrogenase"/>
    <property type="evidence" value="ECO:0007669"/>
    <property type="project" value="TreeGrafter"/>
</dbReference>
<dbReference type="Proteomes" id="UP000540490">
    <property type="component" value="Unassembled WGS sequence"/>
</dbReference>
<dbReference type="InterPro" id="IPR013107">
    <property type="entry name" value="Acyl-CoA_DH_C"/>
</dbReference>
<evidence type="ECO:0000313" key="3">
    <source>
        <dbReference type="EMBL" id="MBB2166683.1"/>
    </source>
</evidence>
<evidence type="ECO:0000256" key="1">
    <source>
        <dbReference type="ARBA" id="ARBA00023002"/>
    </source>
</evidence>
<sequence>MLTSVEQAQSQFANGPEFDALLKQIGDRALSFRKARRLDDDIVAGFRAIGIYRAFVARRFGGLEITPDRFLETIETIAKADGSAGWVASFGVSALYLAALPVQTLEAIYRKGPDVVFAGAIFPPCPAGIADGDLVVSGRWPYASGCTGADLLGVGVSLPNGPAGDGLPRTAVFPAEQARIDETWNTMGMAGTGSHDIVAEAIRVPMDWTFIRGGPSNLEGPIYRYPSLALAAQVLTVVGLGCARRALNEISAMAQGRKSITGAPVMADRPYVQFSIAEAEAMLSAARCFFYDVTRQAMAAAENGTPDEACAARIRLACIHAAQTSYEVARRCFELGGIAAVDADHILARCMQDCAVVAQHAFMARSNYEVAGRLILGRGGRPGYP</sequence>
<dbReference type="Pfam" id="PF08028">
    <property type="entry name" value="Acyl-CoA_dh_2"/>
    <property type="match status" value="1"/>
</dbReference>
<dbReference type="Proteomes" id="UP000561077">
    <property type="component" value="Unassembled WGS sequence"/>
</dbReference>
<protein>
    <submittedName>
        <fullName evidence="3">Flavin-dependent monooxygenase</fullName>
    </submittedName>
</protein>
<name>A0A7W4IPQ3_9PROT</name>
<dbReference type="SUPFAM" id="SSF47203">
    <property type="entry name" value="Acyl-CoA dehydrogenase C-terminal domain-like"/>
    <property type="match status" value="1"/>
</dbReference>